<dbReference type="SUPFAM" id="SSF56349">
    <property type="entry name" value="DNA breaking-rejoining enzymes"/>
    <property type="match status" value="1"/>
</dbReference>
<protein>
    <submittedName>
        <fullName evidence="4">XRE family transcriptional regulator</fullName>
    </submittedName>
</protein>
<dbReference type="InterPro" id="IPR013762">
    <property type="entry name" value="Integrase-like_cat_sf"/>
</dbReference>
<comment type="caution">
    <text evidence="4">The sequence shown here is derived from an EMBL/GenBank/DDBJ whole genome shotgun (WGS) entry which is preliminary data.</text>
</comment>
<sequence>MAEAGDCPLARPPASPAPIRGSGRAEPDPTATYTAPTAIILLPFLLNKEGEMVQEVVDIPTYSEVAKGIQERFSAGTASVYISHLRSFMRDMGVGDDDPAAALMELTEAQLHQWATGRPDNARSAIRRAQEVAKELHRVRLLRASLPPDLPGRLRFLMQQKGIGVERLARASGIARDNIRRILTGSTPSDPSVLRRLEEALGAPGLLWEVARPTAGQRLGALPKRVLALATHLVKGLSEHQRNRFYRILRSLLAARGLSFSSPDEVLEEAIKEAMEMARREPPPDPYSLSATAGDWPEPLRSEWEVYRRFSTDLARGTVESAFMQELVFPKKPVREATLKRERETLDFFFGYVRARGVSPLTLRLVVTQPELVRDYLAWQEARKGRVTASEGAFLSFLLKILNPERGFLLQAPRLAPSLFPPEDGWQERVRQAREWLKGAARRLRIESDFNFGNAEPLTRLERPLEPLIQAEGRLRAALEELVGDLVQPRFDGLSPKYVGVALGMYHDLVAFGLLLRTALRAKHFYMAKTDNLRIVEGRVYLAYPKEFFKNSDSSFFKHVPQGEWIWRMALEEPGFPPIAHVVRTYLTEILPRLQQEGFLFPLFKGNGHLLDRRWRAFLERYLCPYPVRVPVIPGSAETEEVVVKPFGVHAVRHLTATQAVKATANSTMAAFLLMDTEETAFAHYARFIPAEMVARAAAAVFGGGAPIWRGDKA</sequence>
<proteinExistence type="predicted"/>
<evidence type="ECO:0000256" key="1">
    <source>
        <dbReference type="ARBA" id="ARBA00023172"/>
    </source>
</evidence>
<dbReference type="Gene3D" id="1.10.260.40">
    <property type="entry name" value="lambda repressor-like DNA-binding domains"/>
    <property type="match status" value="1"/>
</dbReference>
<dbReference type="SMART" id="SM00530">
    <property type="entry name" value="HTH_XRE"/>
    <property type="match status" value="1"/>
</dbReference>
<organism evidence="4">
    <name type="scientific">Thermus caliditerrae</name>
    <dbReference type="NCBI Taxonomy" id="1330700"/>
    <lineage>
        <taxon>Bacteria</taxon>
        <taxon>Thermotogati</taxon>
        <taxon>Deinococcota</taxon>
        <taxon>Deinococci</taxon>
        <taxon>Thermales</taxon>
        <taxon>Thermaceae</taxon>
        <taxon>Thermus</taxon>
    </lineage>
</organism>
<keyword evidence="1" id="KW-0233">DNA recombination</keyword>
<dbReference type="Gene3D" id="1.10.443.10">
    <property type="entry name" value="Intergrase catalytic core"/>
    <property type="match status" value="1"/>
</dbReference>
<name>A0A7C5RF95_9DEIN</name>
<dbReference type="InterPro" id="IPR011010">
    <property type="entry name" value="DNA_brk_join_enz"/>
</dbReference>
<evidence type="ECO:0000259" key="3">
    <source>
        <dbReference type="PROSITE" id="PS50943"/>
    </source>
</evidence>
<dbReference type="GO" id="GO:0006310">
    <property type="term" value="P:DNA recombination"/>
    <property type="evidence" value="ECO:0007669"/>
    <property type="project" value="UniProtKB-KW"/>
</dbReference>
<dbReference type="AlphaFoldDB" id="A0A7C5RF95"/>
<dbReference type="Pfam" id="PF13560">
    <property type="entry name" value="HTH_31"/>
    <property type="match status" value="1"/>
</dbReference>
<feature type="domain" description="HTH cro/C1-type" evidence="3">
    <location>
        <begin position="154"/>
        <end position="207"/>
    </location>
</feature>
<evidence type="ECO:0000313" key="4">
    <source>
        <dbReference type="EMBL" id="HHM68339.1"/>
    </source>
</evidence>
<evidence type="ECO:0000256" key="2">
    <source>
        <dbReference type="SAM" id="MobiDB-lite"/>
    </source>
</evidence>
<dbReference type="EMBL" id="DRXE01000233">
    <property type="protein sequence ID" value="HHM68339.1"/>
    <property type="molecule type" value="Genomic_DNA"/>
</dbReference>
<dbReference type="SUPFAM" id="SSF47413">
    <property type="entry name" value="lambda repressor-like DNA-binding domains"/>
    <property type="match status" value="1"/>
</dbReference>
<dbReference type="InterPro" id="IPR010982">
    <property type="entry name" value="Lambda_DNA-bd_dom_sf"/>
</dbReference>
<dbReference type="GO" id="GO:0003677">
    <property type="term" value="F:DNA binding"/>
    <property type="evidence" value="ECO:0007669"/>
    <property type="project" value="InterPro"/>
</dbReference>
<dbReference type="CDD" id="cd00093">
    <property type="entry name" value="HTH_XRE"/>
    <property type="match status" value="1"/>
</dbReference>
<gene>
    <name evidence="4" type="ORF">ENM28_06520</name>
</gene>
<dbReference type="GO" id="GO:0015074">
    <property type="term" value="P:DNA integration"/>
    <property type="evidence" value="ECO:0007669"/>
    <property type="project" value="InterPro"/>
</dbReference>
<accession>A0A7C5RF95</accession>
<dbReference type="PROSITE" id="PS50943">
    <property type="entry name" value="HTH_CROC1"/>
    <property type="match status" value="1"/>
</dbReference>
<reference evidence="4" key="1">
    <citation type="journal article" date="2020" name="mSystems">
        <title>Genome- and Community-Level Interaction Insights into Carbon Utilization and Element Cycling Functions of Hydrothermarchaeota in Hydrothermal Sediment.</title>
        <authorList>
            <person name="Zhou Z."/>
            <person name="Liu Y."/>
            <person name="Xu W."/>
            <person name="Pan J."/>
            <person name="Luo Z.H."/>
            <person name="Li M."/>
        </authorList>
    </citation>
    <scope>NUCLEOTIDE SEQUENCE [LARGE SCALE GENOMIC DNA]</scope>
    <source>
        <strain evidence="4">SpSt-1071</strain>
    </source>
</reference>
<dbReference type="InterPro" id="IPR001387">
    <property type="entry name" value="Cro/C1-type_HTH"/>
</dbReference>
<feature type="region of interest" description="Disordered" evidence="2">
    <location>
        <begin position="1"/>
        <end position="31"/>
    </location>
</feature>